<dbReference type="OrthoDB" id="837183at2"/>
<gene>
    <name evidence="2" type="ORF">ADICYQ_5067</name>
</gene>
<comment type="caution">
    <text evidence="2">The sequence shown here is derived from an EMBL/GenBank/DDBJ whole genome shotgun (WGS) entry which is preliminary data.</text>
</comment>
<evidence type="ECO:0000313" key="2">
    <source>
        <dbReference type="EMBL" id="EPR65922.1"/>
    </source>
</evidence>
<organism evidence="2 3">
    <name type="scientific">Cyclobacterium qasimii M12-11B</name>
    <dbReference type="NCBI Taxonomy" id="641524"/>
    <lineage>
        <taxon>Bacteria</taxon>
        <taxon>Pseudomonadati</taxon>
        <taxon>Bacteroidota</taxon>
        <taxon>Cytophagia</taxon>
        <taxon>Cytophagales</taxon>
        <taxon>Cyclobacteriaceae</taxon>
        <taxon>Cyclobacterium</taxon>
    </lineage>
</organism>
<evidence type="ECO:0000256" key="1">
    <source>
        <dbReference type="SAM" id="Phobius"/>
    </source>
</evidence>
<keyword evidence="1" id="KW-0472">Membrane</keyword>
<accession>S7V8L9</accession>
<feature type="transmembrane region" description="Helical" evidence="1">
    <location>
        <begin position="18"/>
        <end position="36"/>
    </location>
</feature>
<dbReference type="AlphaFoldDB" id="S7V8L9"/>
<sequence length="202" mass="23322">MAKTPINNDPSQKEMFRLLKIFGFTSLGLVLILSFFDGHRANNSGEDPTFTTKDAGLLFFYNVRRIDYQIKRLPEAKIEIYTNTSFDRDSTKNTLQLDLILNKNKQTAFLYLKPLGKFTDLKTLRLRNGQLPFQDSLILRSGAADRHLHLAAAKKIAGWLQKKEAILEVYTDEKWLNLYSEKKQKEAFIDTLNDFLKITANK</sequence>
<protein>
    <submittedName>
        <fullName evidence="2">Uncharacterized protein</fullName>
    </submittedName>
</protein>
<keyword evidence="1" id="KW-0812">Transmembrane</keyword>
<evidence type="ECO:0000313" key="3">
    <source>
        <dbReference type="Proteomes" id="UP000014974"/>
    </source>
</evidence>
<reference evidence="2 3" key="1">
    <citation type="journal article" date="2013" name="Genome Announc.">
        <title>Draft Genome Sequence of Cyclobacterium qasimii Strain M12-11BT, Isolated from Arctic Marine Sediment.</title>
        <authorList>
            <person name="Shivaji S."/>
            <person name="Ara S."/>
            <person name="Singh A."/>
            <person name="Kumar Pinnaka A."/>
        </authorList>
    </citation>
    <scope>NUCLEOTIDE SEQUENCE [LARGE SCALE GENOMIC DNA]</scope>
    <source>
        <strain evidence="2 3">M12-11B</strain>
    </source>
</reference>
<dbReference type="RefSeq" id="WP_020891962.1">
    <property type="nucleotide sequence ID" value="NZ_ATNM01000172.1"/>
</dbReference>
<dbReference type="Proteomes" id="UP000014974">
    <property type="component" value="Unassembled WGS sequence"/>
</dbReference>
<dbReference type="STRING" id="641524.ADICYQ_5067"/>
<dbReference type="EMBL" id="ATNM01000172">
    <property type="protein sequence ID" value="EPR65922.1"/>
    <property type="molecule type" value="Genomic_DNA"/>
</dbReference>
<keyword evidence="1" id="KW-1133">Transmembrane helix</keyword>
<proteinExistence type="predicted"/>
<name>S7V8L9_9BACT</name>